<evidence type="ECO:0000256" key="1">
    <source>
        <dbReference type="SAM" id="Phobius"/>
    </source>
</evidence>
<feature type="transmembrane region" description="Helical" evidence="1">
    <location>
        <begin position="21"/>
        <end position="43"/>
    </location>
</feature>
<reference evidence="2" key="1">
    <citation type="submission" date="2023-10" db="EMBL/GenBank/DDBJ databases">
        <title>Genome assembly of Pristionchus species.</title>
        <authorList>
            <person name="Yoshida K."/>
            <person name="Sommer R.J."/>
        </authorList>
    </citation>
    <scope>NUCLEOTIDE SEQUENCE</scope>
    <source>
        <strain evidence="2">RS0144</strain>
    </source>
</reference>
<feature type="non-terminal residue" evidence="2">
    <location>
        <position position="1"/>
    </location>
</feature>
<dbReference type="AlphaFoldDB" id="A0AAV5SKL4"/>
<dbReference type="EMBL" id="BTSX01000002">
    <property type="protein sequence ID" value="GMS83598.1"/>
    <property type="molecule type" value="Genomic_DNA"/>
</dbReference>
<name>A0AAV5SKL4_9BILA</name>
<dbReference type="Proteomes" id="UP001432027">
    <property type="component" value="Unassembled WGS sequence"/>
</dbReference>
<organism evidence="2 3">
    <name type="scientific">Pristionchus entomophagus</name>
    <dbReference type="NCBI Taxonomy" id="358040"/>
    <lineage>
        <taxon>Eukaryota</taxon>
        <taxon>Metazoa</taxon>
        <taxon>Ecdysozoa</taxon>
        <taxon>Nematoda</taxon>
        <taxon>Chromadorea</taxon>
        <taxon>Rhabditida</taxon>
        <taxon>Rhabditina</taxon>
        <taxon>Diplogasteromorpha</taxon>
        <taxon>Diplogasteroidea</taxon>
        <taxon>Neodiplogasteridae</taxon>
        <taxon>Pristionchus</taxon>
    </lineage>
</organism>
<proteinExistence type="predicted"/>
<keyword evidence="1" id="KW-0812">Transmembrane</keyword>
<keyword evidence="3" id="KW-1185">Reference proteome</keyword>
<feature type="transmembrane region" description="Helical" evidence="1">
    <location>
        <begin position="77"/>
        <end position="96"/>
    </location>
</feature>
<evidence type="ECO:0000313" key="3">
    <source>
        <dbReference type="Proteomes" id="UP001432027"/>
    </source>
</evidence>
<evidence type="ECO:0008006" key="4">
    <source>
        <dbReference type="Google" id="ProtNLM"/>
    </source>
</evidence>
<keyword evidence="1" id="KW-0472">Membrane</keyword>
<sequence length="148" mass="16366">EHAILRYANWATVRSRVLGHLGVIMCASLLGNYITILHAMHLFDTVSQEGRPNCGCHVAKTYKTMQSQLEKIDPDGYLVFWKIAASIVIGLASPVLERFIGRRRCLLLFLSLNVVWSGLISTHTQYLTTLSLFGICGMSSSLSPPSSL</sequence>
<gene>
    <name evidence="2" type="ORF">PENTCL1PPCAC_5773</name>
</gene>
<protein>
    <recommendedName>
        <fullName evidence="4">Membrane transporter</fullName>
    </recommendedName>
</protein>
<comment type="caution">
    <text evidence="2">The sequence shown here is derived from an EMBL/GenBank/DDBJ whole genome shotgun (WGS) entry which is preliminary data.</text>
</comment>
<accession>A0AAV5SKL4</accession>
<feature type="transmembrane region" description="Helical" evidence="1">
    <location>
        <begin position="105"/>
        <end position="123"/>
    </location>
</feature>
<keyword evidence="1" id="KW-1133">Transmembrane helix</keyword>
<evidence type="ECO:0000313" key="2">
    <source>
        <dbReference type="EMBL" id="GMS83598.1"/>
    </source>
</evidence>